<organism evidence="7 8">
    <name type="scientific">Trifolium pratense</name>
    <name type="common">Red clover</name>
    <dbReference type="NCBI Taxonomy" id="57577"/>
    <lineage>
        <taxon>Eukaryota</taxon>
        <taxon>Viridiplantae</taxon>
        <taxon>Streptophyta</taxon>
        <taxon>Embryophyta</taxon>
        <taxon>Tracheophyta</taxon>
        <taxon>Spermatophyta</taxon>
        <taxon>Magnoliopsida</taxon>
        <taxon>eudicotyledons</taxon>
        <taxon>Gunneridae</taxon>
        <taxon>Pentapetalae</taxon>
        <taxon>rosids</taxon>
        <taxon>fabids</taxon>
        <taxon>Fabales</taxon>
        <taxon>Fabaceae</taxon>
        <taxon>Papilionoideae</taxon>
        <taxon>50 kb inversion clade</taxon>
        <taxon>NPAAA clade</taxon>
        <taxon>Hologalegina</taxon>
        <taxon>IRL clade</taxon>
        <taxon>Trifolieae</taxon>
        <taxon>Trifolium</taxon>
    </lineage>
</organism>
<dbReference type="SUPFAM" id="SSF55455">
    <property type="entry name" value="SRF-like"/>
    <property type="match status" value="1"/>
</dbReference>
<dbReference type="FunFam" id="3.40.1810.10:FF:000006">
    <property type="entry name" value="Agamous-like MADS-box protein AGL62"/>
    <property type="match status" value="1"/>
</dbReference>
<name>A0A2K3MRY7_TRIPR</name>
<keyword evidence="2" id="KW-0805">Transcription regulation</keyword>
<proteinExistence type="predicted"/>
<evidence type="ECO:0000256" key="4">
    <source>
        <dbReference type="ARBA" id="ARBA00023163"/>
    </source>
</evidence>
<dbReference type="InterPro" id="IPR033896">
    <property type="entry name" value="MEF2-like_N"/>
</dbReference>
<evidence type="ECO:0000256" key="1">
    <source>
        <dbReference type="ARBA" id="ARBA00004123"/>
    </source>
</evidence>
<keyword evidence="5" id="KW-0539">Nucleus</keyword>
<dbReference type="Proteomes" id="UP000236291">
    <property type="component" value="Unassembled WGS sequence"/>
</dbReference>
<sequence length="270" mass="30518">MSSGRKSQGRKKIEMKRITNERNMQVTFSKRRSGLFKKASELSTLCGADVALVVFSPGEKAFSFGHPNADTVIDRYLSRLPSQNNGTVRLIEARRNANVSELHSQLTRLNDALDIEKSRRDELSHMNKMTETQYWWACPFDGMNFSQLGLLKNALAELKKRIPEHANGLVNQGAATQTMTSFAGNGSFSNMYVHHLPNSQYSQMFPEQPFQPNLQQGQMFPEQYFHQNPQQGQMLLEQPFQDPMLQHNLFNFNNIGGGGGEGGYGPPRFL</sequence>
<dbReference type="Gene3D" id="3.40.1810.10">
    <property type="entry name" value="Transcription factor, MADS-box"/>
    <property type="match status" value="1"/>
</dbReference>
<keyword evidence="3" id="KW-0238">DNA-binding</keyword>
<keyword evidence="4" id="KW-0804">Transcription</keyword>
<dbReference type="InterPro" id="IPR002100">
    <property type="entry name" value="TF_MADSbox"/>
</dbReference>
<comment type="subcellular location">
    <subcellularLocation>
        <location evidence="1">Nucleus</location>
    </subcellularLocation>
</comment>
<accession>A0A2K3MRY7</accession>
<dbReference type="CDD" id="cd00265">
    <property type="entry name" value="MADS_MEF2_like"/>
    <property type="match status" value="1"/>
</dbReference>
<protein>
    <submittedName>
        <fullName evidence="7">MADS-box transcription factor</fullName>
    </submittedName>
</protein>
<dbReference type="GO" id="GO:0000978">
    <property type="term" value="F:RNA polymerase II cis-regulatory region sequence-specific DNA binding"/>
    <property type="evidence" value="ECO:0007669"/>
    <property type="project" value="TreeGrafter"/>
</dbReference>
<dbReference type="GO" id="GO:0005634">
    <property type="term" value="C:nucleus"/>
    <property type="evidence" value="ECO:0007669"/>
    <property type="project" value="UniProtKB-SubCell"/>
</dbReference>
<dbReference type="PRINTS" id="PR00404">
    <property type="entry name" value="MADSDOMAIN"/>
</dbReference>
<dbReference type="GO" id="GO:0000981">
    <property type="term" value="F:DNA-binding transcription factor activity, RNA polymerase II-specific"/>
    <property type="evidence" value="ECO:0007669"/>
    <property type="project" value="TreeGrafter"/>
</dbReference>
<evidence type="ECO:0000256" key="3">
    <source>
        <dbReference type="ARBA" id="ARBA00023125"/>
    </source>
</evidence>
<dbReference type="PANTHER" id="PTHR11945:SF818">
    <property type="entry name" value="AGAMOUS-LIKE MADS-BOX PROTEIN AGL62"/>
    <property type="match status" value="1"/>
</dbReference>
<evidence type="ECO:0000259" key="6">
    <source>
        <dbReference type="PROSITE" id="PS50066"/>
    </source>
</evidence>
<reference evidence="7 8" key="1">
    <citation type="journal article" date="2014" name="Am. J. Bot.">
        <title>Genome assembly and annotation for red clover (Trifolium pratense; Fabaceae).</title>
        <authorList>
            <person name="Istvanek J."/>
            <person name="Jaros M."/>
            <person name="Krenek A."/>
            <person name="Repkova J."/>
        </authorList>
    </citation>
    <scope>NUCLEOTIDE SEQUENCE [LARGE SCALE GENOMIC DNA]</scope>
    <source>
        <strain evidence="8">cv. Tatra</strain>
        <tissue evidence="7">Young leaves</tissue>
    </source>
</reference>
<dbReference type="AlphaFoldDB" id="A0A2K3MRY7"/>
<dbReference type="GO" id="GO:0045944">
    <property type="term" value="P:positive regulation of transcription by RNA polymerase II"/>
    <property type="evidence" value="ECO:0007669"/>
    <property type="project" value="InterPro"/>
</dbReference>
<comment type="caution">
    <text evidence="7">The sequence shown here is derived from an EMBL/GenBank/DDBJ whole genome shotgun (WGS) entry which is preliminary data.</text>
</comment>
<dbReference type="Gene3D" id="6.10.140.920">
    <property type="match status" value="1"/>
</dbReference>
<dbReference type="SMART" id="SM00432">
    <property type="entry name" value="MADS"/>
    <property type="match status" value="1"/>
</dbReference>
<evidence type="ECO:0000256" key="5">
    <source>
        <dbReference type="ARBA" id="ARBA00023242"/>
    </source>
</evidence>
<dbReference type="EMBL" id="ASHM01011658">
    <property type="protein sequence ID" value="PNX93598.1"/>
    <property type="molecule type" value="Genomic_DNA"/>
</dbReference>
<gene>
    <name evidence="7" type="ORF">L195_g016753</name>
</gene>
<dbReference type="Pfam" id="PF00319">
    <property type="entry name" value="SRF-TF"/>
    <property type="match status" value="1"/>
</dbReference>
<dbReference type="PROSITE" id="PS50066">
    <property type="entry name" value="MADS_BOX_2"/>
    <property type="match status" value="1"/>
</dbReference>
<dbReference type="GO" id="GO:0046983">
    <property type="term" value="F:protein dimerization activity"/>
    <property type="evidence" value="ECO:0007669"/>
    <property type="project" value="InterPro"/>
</dbReference>
<feature type="domain" description="MADS-box" evidence="6">
    <location>
        <begin position="8"/>
        <end position="68"/>
    </location>
</feature>
<reference evidence="7 8" key="2">
    <citation type="journal article" date="2017" name="Front. Plant Sci.">
        <title>Gene Classification and Mining of Molecular Markers Useful in Red Clover (Trifolium pratense) Breeding.</title>
        <authorList>
            <person name="Istvanek J."/>
            <person name="Dluhosova J."/>
            <person name="Dluhos P."/>
            <person name="Patkova L."/>
            <person name="Nedelnik J."/>
            <person name="Repkova J."/>
        </authorList>
    </citation>
    <scope>NUCLEOTIDE SEQUENCE [LARGE SCALE GENOMIC DNA]</scope>
    <source>
        <strain evidence="8">cv. Tatra</strain>
        <tissue evidence="7">Young leaves</tissue>
    </source>
</reference>
<evidence type="ECO:0000313" key="8">
    <source>
        <dbReference type="Proteomes" id="UP000236291"/>
    </source>
</evidence>
<dbReference type="PANTHER" id="PTHR11945">
    <property type="entry name" value="MADS BOX PROTEIN"/>
    <property type="match status" value="1"/>
</dbReference>
<evidence type="ECO:0000256" key="2">
    <source>
        <dbReference type="ARBA" id="ARBA00023015"/>
    </source>
</evidence>
<evidence type="ECO:0000313" key="7">
    <source>
        <dbReference type="EMBL" id="PNX93598.1"/>
    </source>
</evidence>
<dbReference type="InterPro" id="IPR036879">
    <property type="entry name" value="TF_MADSbox_sf"/>
</dbReference>